<dbReference type="PROSITE" id="PS50092">
    <property type="entry name" value="TSP1"/>
    <property type="match status" value="1"/>
</dbReference>
<dbReference type="SMART" id="SM00020">
    <property type="entry name" value="Tryp_SPc"/>
    <property type="match status" value="1"/>
</dbReference>
<dbReference type="SUPFAM" id="SSF57424">
    <property type="entry name" value="LDL receptor-like module"/>
    <property type="match status" value="1"/>
</dbReference>
<dbReference type="PROSITE" id="PS50068">
    <property type="entry name" value="LDLRA_2"/>
    <property type="match status" value="1"/>
</dbReference>
<dbReference type="InParanoid" id="A0A1S3I147"/>
<dbReference type="Pfam" id="PF00090">
    <property type="entry name" value="TSP_1"/>
    <property type="match status" value="1"/>
</dbReference>
<dbReference type="FunFam" id="2.60.120.290:FF:000005">
    <property type="entry name" value="Procollagen C-endopeptidase enhancer 1"/>
    <property type="match status" value="1"/>
</dbReference>
<keyword evidence="1" id="KW-0245">EGF-like domain</keyword>
<dbReference type="SUPFAM" id="SSF49854">
    <property type="entry name" value="Spermadhesin, CUB domain"/>
    <property type="match status" value="4"/>
</dbReference>
<keyword evidence="10" id="KW-0732">Signal</keyword>
<evidence type="ECO:0000259" key="12">
    <source>
        <dbReference type="PROSITE" id="PS50240"/>
    </source>
</evidence>
<dbReference type="InterPro" id="IPR000859">
    <property type="entry name" value="CUB_dom"/>
</dbReference>
<feature type="domain" description="CUB" evidence="11">
    <location>
        <begin position="521"/>
        <end position="644"/>
    </location>
</feature>
<dbReference type="STRING" id="7574.A0A1S3I147"/>
<dbReference type="Pfam" id="PF00057">
    <property type="entry name" value="Ldl_recept_a"/>
    <property type="match status" value="1"/>
</dbReference>
<dbReference type="InterPro" id="IPR001314">
    <property type="entry name" value="Peptidase_S1A"/>
</dbReference>
<dbReference type="PROSITE" id="PS00134">
    <property type="entry name" value="TRYPSIN_HIS"/>
    <property type="match status" value="1"/>
</dbReference>
<dbReference type="PROSITE" id="PS01180">
    <property type="entry name" value="CUB"/>
    <property type="match status" value="4"/>
</dbReference>
<evidence type="ECO:0000259" key="11">
    <source>
        <dbReference type="PROSITE" id="PS01180"/>
    </source>
</evidence>
<dbReference type="Gene3D" id="2.60.120.290">
    <property type="entry name" value="Spermadhesin, CUB domain"/>
    <property type="match status" value="4"/>
</dbReference>
<organism evidence="13 14">
    <name type="scientific">Lingula anatina</name>
    <name type="common">Brachiopod</name>
    <name type="synonym">Lingula unguis</name>
    <dbReference type="NCBI Taxonomy" id="7574"/>
    <lineage>
        <taxon>Eukaryota</taxon>
        <taxon>Metazoa</taxon>
        <taxon>Spiralia</taxon>
        <taxon>Lophotrochozoa</taxon>
        <taxon>Brachiopoda</taxon>
        <taxon>Linguliformea</taxon>
        <taxon>Lingulata</taxon>
        <taxon>Lingulida</taxon>
        <taxon>Linguloidea</taxon>
        <taxon>Lingulidae</taxon>
        <taxon>Lingula</taxon>
    </lineage>
</organism>
<dbReference type="Gene3D" id="2.40.10.10">
    <property type="entry name" value="Trypsin-like serine proteases"/>
    <property type="match status" value="1"/>
</dbReference>
<dbReference type="InterPro" id="IPR001254">
    <property type="entry name" value="Trypsin_dom"/>
</dbReference>
<dbReference type="GeneID" id="106160037"/>
<dbReference type="FunFam" id="2.40.10.10:FF:000003">
    <property type="entry name" value="Transmembrane serine protease 3"/>
    <property type="match status" value="1"/>
</dbReference>
<evidence type="ECO:0000256" key="8">
    <source>
        <dbReference type="RuleBase" id="RU363034"/>
    </source>
</evidence>
<feature type="region of interest" description="Disordered" evidence="9">
    <location>
        <begin position="31"/>
        <end position="57"/>
    </location>
</feature>
<evidence type="ECO:0000256" key="10">
    <source>
        <dbReference type="SAM" id="SignalP"/>
    </source>
</evidence>
<dbReference type="CDD" id="cd00190">
    <property type="entry name" value="Tryp_SPc"/>
    <property type="match status" value="1"/>
</dbReference>
<dbReference type="FunFam" id="2.20.100.10:FF:000001">
    <property type="entry name" value="semaphorin-5A isoform X1"/>
    <property type="match status" value="1"/>
</dbReference>
<evidence type="ECO:0000313" key="13">
    <source>
        <dbReference type="Proteomes" id="UP000085678"/>
    </source>
</evidence>
<evidence type="ECO:0000256" key="3">
    <source>
        <dbReference type="ARBA" id="ARBA00022737"/>
    </source>
</evidence>
<dbReference type="InterPro" id="IPR033116">
    <property type="entry name" value="TRYPSIN_SER"/>
</dbReference>
<reference evidence="14" key="1">
    <citation type="submission" date="2025-08" db="UniProtKB">
        <authorList>
            <consortium name="RefSeq"/>
        </authorList>
    </citation>
    <scope>IDENTIFICATION</scope>
    <source>
        <tissue evidence="14">Gonads</tissue>
    </source>
</reference>
<keyword evidence="13" id="KW-1185">Reference proteome</keyword>
<dbReference type="InterPro" id="IPR023415">
    <property type="entry name" value="LDLR_class-A_CS"/>
</dbReference>
<dbReference type="InterPro" id="IPR036055">
    <property type="entry name" value="LDL_receptor-like_sf"/>
</dbReference>
<feature type="domain" description="CUB" evidence="11">
    <location>
        <begin position="222"/>
        <end position="335"/>
    </location>
</feature>
<feature type="domain" description="Peptidase S1" evidence="12">
    <location>
        <begin position="704"/>
        <end position="943"/>
    </location>
</feature>
<dbReference type="CDD" id="cd00112">
    <property type="entry name" value="LDLa"/>
    <property type="match status" value="1"/>
</dbReference>
<dbReference type="GO" id="GO:0009566">
    <property type="term" value="P:fertilization"/>
    <property type="evidence" value="ECO:0007669"/>
    <property type="project" value="UniProtKB-ARBA"/>
</dbReference>
<dbReference type="PANTHER" id="PTHR24252">
    <property type="entry name" value="ACROSIN-RELATED"/>
    <property type="match status" value="1"/>
</dbReference>
<dbReference type="AlphaFoldDB" id="A0A1S3I147"/>
<feature type="chain" id="PRO_5010324421" evidence="10">
    <location>
        <begin position="23"/>
        <end position="944"/>
    </location>
</feature>
<dbReference type="InterPro" id="IPR018114">
    <property type="entry name" value="TRYPSIN_HIS"/>
</dbReference>
<dbReference type="RefSeq" id="XP_013391985.1">
    <property type="nucleotide sequence ID" value="XM_013536531.1"/>
</dbReference>
<feature type="region of interest" description="Disordered" evidence="9">
    <location>
        <begin position="79"/>
        <end position="105"/>
    </location>
</feature>
<evidence type="ECO:0000313" key="14">
    <source>
        <dbReference type="RefSeq" id="XP_013391985.1"/>
    </source>
</evidence>
<feature type="signal peptide" evidence="10">
    <location>
        <begin position="1"/>
        <end position="22"/>
    </location>
</feature>
<accession>A0A1S3I147</accession>
<dbReference type="PROSITE" id="PS50240">
    <property type="entry name" value="TRYPSIN_DOM"/>
    <property type="match status" value="1"/>
</dbReference>
<name>A0A1S3I147_LINAN</name>
<feature type="domain" description="CUB" evidence="11">
    <location>
        <begin position="347"/>
        <end position="463"/>
    </location>
</feature>
<dbReference type="SMART" id="SM00042">
    <property type="entry name" value="CUB"/>
    <property type="match status" value="4"/>
</dbReference>
<gene>
    <name evidence="14" type="primary">LOC106160037</name>
</gene>
<dbReference type="SUPFAM" id="SSF50494">
    <property type="entry name" value="Trypsin-like serine proteases"/>
    <property type="match status" value="1"/>
</dbReference>
<protein>
    <submittedName>
        <fullName evidence="14">Tolloid-like protein 2 isoform X1</fullName>
    </submittedName>
</protein>
<evidence type="ECO:0000256" key="1">
    <source>
        <dbReference type="ARBA" id="ARBA00022536"/>
    </source>
</evidence>
<dbReference type="OrthoDB" id="9425590at2759"/>
<dbReference type="SMART" id="SM00209">
    <property type="entry name" value="TSP1"/>
    <property type="match status" value="1"/>
</dbReference>
<keyword evidence="5 8" id="KW-0720">Serine protease</keyword>
<dbReference type="KEGG" id="lak:106160037"/>
<dbReference type="GO" id="GO:0004252">
    <property type="term" value="F:serine-type endopeptidase activity"/>
    <property type="evidence" value="ECO:0007669"/>
    <property type="project" value="InterPro"/>
</dbReference>
<dbReference type="Gene3D" id="4.10.400.10">
    <property type="entry name" value="Low-density Lipoprotein Receptor"/>
    <property type="match status" value="1"/>
</dbReference>
<dbReference type="Proteomes" id="UP000085678">
    <property type="component" value="Unplaced"/>
</dbReference>
<dbReference type="InterPro" id="IPR035914">
    <property type="entry name" value="Sperma_CUB_dom_sf"/>
</dbReference>
<keyword evidence="6" id="KW-1015">Disulfide bond</keyword>
<dbReference type="InterPro" id="IPR043504">
    <property type="entry name" value="Peptidase_S1_PA_chymotrypsin"/>
</dbReference>
<dbReference type="GO" id="GO:0006508">
    <property type="term" value="P:proteolysis"/>
    <property type="evidence" value="ECO:0007669"/>
    <property type="project" value="UniProtKB-KW"/>
</dbReference>
<dbReference type="PRINTS" id="PR00722">
    <property type="entry name" value="CHYMOTRYPSIN"/>
</dbReference>
<evidence type="ECO:0000256" key="2">
    <source>
        <dbReference type="ARBA" id="ARBA00022670"/>
    </source>
</evidence>
<dbReference type="Pfam" id="PF00089">
    <property type="entry name" value="Trypsin"/>
    <property type="match status" value="1"/>
</dbReference>
<evidence type="ECO:0000256" key="4">
    <source>
        <dbReference type="ARBA" id="ARBA00022801"/>
    </source>
</evidence>
<dbReference type="SUPFAM" id="SSF82895">
    <property type="entry name" value="TSP-1 type 1 repeat"/>
    <property type="match status" value="1"/>
</dbReference>
<dbReference type="PROSITE" id="PS00135">
    <property type="entry name" value="TRYPSIN_SER"/>
    <property type="match status" value="1"/>
</dbReference>
<dbReference type="Pfam" id="PF00431">
    <property type="entry name" value="CUB"/>
    <property type="match status" value="4"/>
</dbReference>
<dbReference type="InterPro" id="IPR000884">
    <property type="entry name" value="TSP1_rpt"/>
</dbReference>
<evidence type="ECO:0000256" key="5">
    <source>
        <dbReference type="ARBA" id="ARBA00022825"/>
    </source>
</evidence>
<comment type="caution">
    <text evidence="7">Lacks conserved residue(s) required for the propagation of feature annotation.</text>
</comment>
<feature type="compositionally biased region" description="Polar residues" evidence="9">
    <location>
        <begin position="84"/>
        <end position="105"/>
    </location>
</feature>
<evidence type="ECO:0000256" key="7">
    <source>
        <dbReference type="PROSITE-ProRule" id="PRU00124"/>
    </source>
</evidence>
<dbReference type="FunFam" id="2.60.120.290:FF:000013">
    <property type="entry name" value="Membrane frizzled-related protein"/>
    <property type="match status" value="1"/>
</dbReference>
<keyword evidence="4 8" id="KW-0378">Hydrolase</keyword>
<dbReference type="SMART" id="SM00192">
    <property type="entry name" value="LDLa"/>
    <property type="match status" value="1"/>
</dbReference>
<dbReference type="InterPro" id="IPR009003">
    <property type="entry name" value="Peptidase_S1_PA"/>
</dbReference>
<dbReference type="InterPro" id="IPR002172">
    <property type="entry name" value="LDrepeatLR_classA_rpt"/>
</dbReference>
<feature type="domain" description="CUB" evidence="11">
    <location>
        <begin position="100"/>
        <end position="215"/>
    </location>
</feature>
<dbReference type="PROSITE" id="PS01209">
    <property type="entry name" value="LDLRA_1"/>
    <property type="match status" value="1"/>
</dbReference>
<sequence>MYLRGFVLYLAICGVFYHCGSGTPLQKSAAAIDGADSAEPKPPPKKTDTGTNSLEDTGATLETKVLKKLLGALEKKLNSEKATENQPGVVSRRFTNSTTCSSETDALTGDAGTVSHLTYEHSQVCRWKIEVPDGKQVLLAFDTFSLEQHRACNYDSLSIYEGEPLEDQSNIIGRKLCGTLPADFKARSEGNVMYLVFSSDESVQDEGFRAHWSAAEPVVDPCGGGVNLTAESGVILAPRKPGGQKYPRNARCSWTITAPPGKYIFMKSSGFDIEQEPSCQYDSLSIYENGDAEPLTVLCGNNTFVYASEGRKVKLKFASDDSVNKFGFIIEYEMRDGTGRTDAARGCTVETVLQAPGVLSTEGFARPNGKYPPNLNCQWLLRAATGQHIEATFETFELEGGTNCEYDYLEAYDGETSDSDRHSRMCGNSIPEAIRSTGNHMLLKFHSDSSVNRAGFRIRYEIDGVVNGGWSNWGNWSGCSVTCGGGTGTISRQCNNPAPRNGGAPCVGQASRTVLCGTKLCPGTSEHPTCPPQDNPTQLRAPITINPWPRGTDYPSGSDCYWEVSAPEGEGLTFYFGFINIEPDGANCNYDYVEISAPNTTYKQKFCRRYHDDHDSVLGNRLTVKFHSDGSVGGRGFVLIVYPSSVAADSHQCPADQFKCIGSSRCIDKQSTCDGSPQCADESDEANFLCHDCGVPTNEYAKRIVGGEEVSLHSWPWMVSLFSYEGGYHVCGGSLIAPDWILTAAHCVDGDLSTPSYWRVVVGEHDTEEVEGSPLNVQVRTVKEIFSHEGYDGGSLDNDIALMKLDRPVTYSPERSPVCLPEPGDAVVAGTTCYVTGWGKLGEQEGSPSILQEVQVPVVARADCNAANAYDGEITSNMICAGVQGGGKDSCQGDSGGPLVCNENGKWKQFGVVSWGRGCARAGLPGVYADVTKYLTWIAQKIRS</sequence>
<evidence type="ECO:0000256" key="6">
    <source>
        <dbReference type="ARBA" id="ARBA00023157"/>
    </source>
</evidence>
<dbReference type="Gene3D" id="2.20.100.10">
    <property type="entry name" value="Thrombospondin type-1 (TSP1) repeat"/>
    <property type="match status" value="1"/>
</dbReference>
<proteinExistence type="predicted"/>
<keyword evidence="2 8" id="KW-0645">Protease</keyword>
<evidence type="ECO:0000256" key="9">
    <source>
        <dbReference type="SAM" id="MobiDB-lite"/>
    </source>
</evidence>
<keyword evidence="3" id="KW-0677">Repeat</keyword>
<dbReference type="InterPro" id="IPR036383">
    <property type="entry name" value="TSP1_rpt_sf"/>
</dbReference>
<dbReference type="PANTHER" id="PTHR24252:SF7">
    <property type="entry name" value="HYALIN"/>
    <property type="match status" value="1"/>
</dbReference>
<dbReference type="CDD" id="cd00041">
    <property type="entry name" value="CUB"/>
    <property type="match status" value="4"/>
</dbReference>